<dbReference type="EMBL" id="BAAAXF010000083">
    <property type="protein sequence ID" value="GAA3505576.1"/>
    <property type="molecule type" value="Genomic_DNA"/>
</dbReference>
<name>A0ABP6UGJ6_9ACTN</name>
<proteinExistence type="predicted"/>
<evidence type="ECO:0000313" key="2">
    <source>
        <dbReference type="Proteomes" id="UP001501455"/>
    </source>
</evidence>
<dbReference type="Proteomes" id="UP001501455">
    <property type="component" value="Unassembled WGS sequence"/>
</dbReference>
<evidence type="ECO:0000313" key="1">
    <source>
        <dbReference type="EMBL" id="GAA3505576.1"/>
    </source>
</evidence>
<reference evidence="2" key="1">
    <citation type="journal article" date="2019" name="Int. J. Syst. Evol. Microbiol.">
        <title>The Global Catalogue of Microorganisms (GCM) 10K type strain sequencing project: providing services to taxonomists for standard genome sequencing and annotation.</title>
        <authorList>
            <consortium name="The Broad Institute Genomics Platform"/>
            <consortium name="The Broad Institute Genome Sequencing Center for Infectious Disease"/>
            <person name="Wu L."/>
            <person name="Ma J."/>
        </authorList>
    </citation>
    <scope>NUCLEOTIDE SEQUENCE [LARGE SCALE GENOMIC DNA]</scope>
    <source>
        <strain evidence="2">JCM 4816</strain>
    </source>
</reference>
<accession>A0ABP6UGJ6</accession>
<keyword evidence="2" id="KW-1185">Reference proteome</keyword>
<organism evidence="1 2">
    <name type="scientific">Streptomyces prasinosporus</name>
    <dbReference type="NCBI Taxonomy" id="68256"/>
    <lineage>
        <taxon>Bacteria</taxon>
        <taxon>Bacillati</taxon>
        <taxon>Actinomycetota</taxon>
        <taxon>Actinomycetes</taxon>
        <taxon>Kitasatosporales</taxon>
        <taxon>Streptomycetaceae</taxon>
        <taxon>Streptomyces</taxon>
        <taxon>Streptomyces albogriseolus group</taxon>
    </lineage>
</organism>
<comment type="caution">
    <text evidence="1">The sequence shown here is derived from an EMBL/GenBank/DDBJ whole genome shotgun (WGS) entry which is preliminary data.</text>
</comment>
<sequence>MAESLRALAAQGDMKSIATLMGAVAHPKSAPPGVLEEAEVVRPAVLKSWLDEAYGKRPAQGSPERHSFDADVRSTAENLRDIARLGDRRWHDLLGHPVFPMEPVDYSLVRGIPSGVVEVAALATAVGLVPFLQTIATQAAQRTFDAARTTIRERLSRSDGHIYGPLIVIEERQGRLEFLVPSDIPDAALQALVDLGEDGLQRLAEPDPRGRAVSVAWNPHSQTWERIVHRE</sequence>
<gene>
    <name evidence="1" type="ORF">GCM10019016_126890</name>
</gene>
<protein>
    <submittedName>
        <fullName evidence="1">Uncharacterized protein</fullName>
    </submittedName>
</protein>